<dbReference type="Proteomes" id="UP000077154">
    <property type="component" value="Unassembled WGS sequence"/>
</dbReference>
<evidence type="ECO:0000256" key="1">
    <source>
        <dbReference type="SAM" id="SignalP"/>
    </source>
</evidence>
<dbReference type="RefSeq" id="XP_024322166.1">
    <property type="nucleotide sequence ID" value="XM_024470604.1"/>
</dbReference>
<dbReference type="AlphaFoldDB" id="A0A177A3N5"/>
<accession>A0A177A3N5</accession>
<dbReference type="GeneID" id="36290074"/>
<protein>
    <submittedName>
        <fullName evidence="2">Uncharacterized protein</fullName>
    </submittedName>
</protein>
<feature type="signal peptide" evidence="1">
    <location>
        <begin position="1"/>
        <end position="23"/>
    </location>
</feature>
<keyword evidence="1" id="KW-0732">Signal</keyword>
<evidence type="ECO:0000313" key="2">
    <source>
        <dbReference type="EMBL" id="OAF56875.1"/>
    </source>
</evidence>
<reference evidence="2" key="1">
    <citation type="submission" date="2016-03" db="EMBL/GenBank/DDBJ databases">
        <title>Updated assembly of Pseudogymnoascus destructans, the fungus causing white-nose syndrome of bats.</title>
        <authorList>
            <person name="Palmer J.M."/>
            <person name="Drees K.P."/>
            <person name="Foster J.T."/>
            <person name="Lindner D.L."/>
        </authorList>
    </citation>
    <scope>NUCLEOTIDE SEQUENCE [LARGE SCALE GENOMIC DNA]</scope>
    <source>
        <strain evidence="2">20631-21</strain>
    </source>
</reference>
<feature type="chain" id="PRO_5008056371" evidence="1">
    <location>
        <begin position="24"/>
        <end position="99"/>
    </location>
</feature>
<proteinExistence type="predicted"/>
<sequence>MSWIYQRMSFSALILILQHGKTASPSRPASNAIVERWMFRVRALSVYSKPVMALFQLPSDDDAINCDDFDFDVGLSTLAWHPLWGTTANPTQFGKYVAT</sequence>
<gene>
    <name evidence="2" type="ORF">VC83_07024</name>
</gene>
<dbReference type="EMBL" id="KV441402">
    <property type="protein sequence ID" value="OAF56875.1"/>
    <property type="molecule type" value="Genomic_DNA"/>
</dbReference>
<organism evidence="2">
    <name type="scientific">Pseudogymnoascus destructans</name>
    <dbReference type="NCBI Taxonomy" id="655981"/>
    <lineage>
        <taxon>Eukaryota</taxon>
        <taxon>Fungi</taxon>
        <taxon>Dikarya</taxon>
        <taxon>Ascomycota</taxon>
        <taxon>Pezizomycotina</taxon>
        <taxon>Leotiomycetes</taxon>
        <taxon>Thelebolales</taxon>
        <taxon>Thelebolaceae</taxon>
        <taxon>Pseudogymnoascus</taxon>
    </lineage>
</organism>
<name>A0A177A3N5_9PEZI</name>